<evidence type="ECO:0000313" key="10">
    <source>
        <dbReference type="Proteomes" id="UP000551327"/>
    </source>
</evidence>
<comment type="caution">
    <text evidence="9">The sequence shown here is derived from an EMBL/GenBank/DDBJ whole genome shotgun (WGS) entry which is preliminary data.</text>
</comment>
<evidence type="ECO:0000256" key="6">
    <source>
        <dbReference type="ARBA" id="ARBA00022989"/>
    </source>
</evidence>
<gene>
    <name evidence="9" type="ORF">H7F53_00275</name>
</gene>
<comment type="similarity">
    <text evidence="2 8">Belongs to the 4-toluene sulfonate uptake permease (TSUP) (TC 2.A.102) family.</text>
</comment>
<evidence type="ECO:0000256" key="3">
    <source>
        <dbReference type="ARBA" id="ARBA00022448"/>
    </source>
</evidence>
<keyword evidence="4 8" id="KW-1003">Cell membrane</keyword>
<feature type="transmembrane region" description="Helical" evidence="8">
    <location>
        <begin position="128"/>
        <end position="148"/>
    </location>
</feature>
<dbReference type="Pfam" id="PF01925">
    <property type="entry name" value="TauE"/>
    <property type="match status" value="1"/>
</dbReference>
<accession>A0A7X1KND4</accession>
<dbReference type="EMBL" id="JACLAX010000001">
    <property type="protein sequence ID" value="MBC2667574.1"/>
    <property type="molecule type" value="Genomic_DNA"/>
</dbReference>
<dbReference type="InterPro" id="IPR002781">
    <property type="entry name" value="TM_pro_TauE-like"/>
</dbReference>
<feature type="transmembrane region" description="Helical" evidence="8">
    <location>
        <begin position="41"/>
        <end position="63"/>
    </location>
</feature>
<dbReference type="AlphaFoldDB" id="A0A7X1KND4"/>
<evidence type="ECO:0000256" key="7">
    <source>
        <dbReference type="ARBA" id="ARBA00023136"/>
    </source>
</evidence>
<name>A0A7X1KND4_9SPHN</name>
<sequence length="247" mass="26654">MADPFTWAACLCAVVVLGMSKGGFTGFGALATPIVALALPPVVAAGVLLPILIAQDAVSVWAFRHEWDRWIVAWMLPGAIVGIAFAWLFARTVDGTLLAALIGALSVLFAARRLWAGRGQRLLEPSRSPGWVGLLFGVLTGFTSQVAHAGGPPFQMWVTPRQLPHTRYVGTNAVLFAVINWLKVPAFVTLGALTPKVLLTSAALLPVAMVSTYASLHLVRRMPGERFYTLIYWLMFGLGLYLVTRAL</sequence>
<dbReference type="PANTHER" id="PTHR30269">
    <property type="entry name" value="TRANSMEMBRANE PROTEIN YFCA"/>
    <property type="match status" value="1"/>
</dbReference>
<dbReference type="PANTHER" id="PTHR30269:SF37">
    <property type="entry name" value="MEMBRANE TRANSPORTER PROTEIN"/>
    <property type="match status" value="1"/>
</dbReference>
<proteinExistence type="inferred from homology"/>
<keyword evidence="6 8" id="KW-1133">Transmembrane helix</keyword>
<evidence type="ECO:0000313" key="9">
    <source>
        <dbReference type="EMBL" id="MBC2667574.1"/>
    </source>
</evidence>
<evidence type="ECO:0000256" key="1">
    <source>
        <dbReference type="ARBA" id="ARBA00004651"/>
    </source>
</evidence>
<reference evidence="9 10" key="1">
    <citation type="submission" date="2020-08" db="EMBL/GenBank/DDBJ databases">
        <title>The genome sequence of type strain Novosphingobium piscinae KCTC 42194.</title>
        <authorList>
            <person name="Liu Y."/>
        </authorList>
    </citation>
    <scope>NUCLEOTIDE SEQUENCE [LARGE SCALE GENOMIC DNA]</scope>
    <source>
        <strain evidence="9 10">KCTC 42194</strain>
    </source>
</reference>
<organism evidence="9 10">
    <name type="scientific">Novosphingobium piscinae</name>
    <dbReference type="NCBI Taxonomy" id="1507448"/>
    <lineage>
        <taxon>Bacteria</taxon>
        <taxon>Pseudomonadati</taxon>
        <taxon>Pseudomonadota</taxon>
        <taxon>Alphaproteobacteria</taxon>
        <taxon>Sphingomonadales</taxon>
        <taxon>Sphingomonadaceae</taxon>
        <taxon>Novosphingobium</taxon>
    </lineage>
</organism>
<feature type="transmembrane region" description="Helical" evidence="8">
    <location>
        <begin position="70"/>
        <end position="90"/>
    </location>
</feature>
<evidence type="ECO:0000256" key="4">
    <source>
        <dbReference type="ARBA" id="ARBA00022475"/>
    </source>
</evidence>
<comment type="subcellular location">
    <subcellularLocation>
        <location evidence="1 8">Cell membrane</location>
        <topology evidence="1 8">Multi-pass membrane protein</topology>
    </subcellularLocation>
</comment>
<evidence type="ECO:0000256" key="5">
    <source>
        <dbReference type="ARBA" id="ARBA00022692"/>
    </source>
</evidence>
<keyword evidence="10" id="KW-1185">Reference proteome</keyword>
<feature type="transmembrane region" description="Helical" evidence="8">
    <location>
        <begin position="227"/>
        <end position="244"/>
    </location>
</feature>
<dbReference type="InterPro" id="IPR052017">
    <property type="entry name" value="TSUP"/>
</dbReference>
<evidence type="ECO:0000256" key="2">
    <source>
        <dbReference type="ARBA" id="ARBA00009142"/>
    </source>
</evidence>
<feature type="transmembrane region" description="Helical" evidence="8">
    <location>
        <begin position="168"/>
        <end position="190"/>
    </location>
</feature>
<dbReference type="GO" id="GO:0005886">
    <property type="term" value="C:plasma membrane"/>
    <property type="evidence" value="ECO:0007669"/>
    <property type="project" value="UniProtKB-SubCell"/>
</dbReference>
<keyword evidence="3" id="KW-0813">Transport</keyword>
<dbReference type="RefSeq" id="WP_185677793.1">
    <property type="nucleotide sequence ID" value="NZ_JBHRYI010000001.1"/>
</dbReference>
<keyword evidence="5 8" id="KW-0812">Transmembrane</keyword>
<dbReference type="Proteomes" id="UP000551327">
    <property type="component" value="Unassembled WGS sequence"/>
</dbReference>
<protein>
    <recommendedName>
        <fullName evidence="8">Probable membrane transporter protein</fullName>
    </recommendedName>
</protein>
<keyword evidence="7 8" id="KW-0472">Membrane</keyword>
<feature type="transmembrane region" description="Helical" evidence="8">
    <location>
        <begin position="197"/>
        <end position="215"/>
    </location>
</feature>
<feature type="transmembrane region" description="Helical" evidence="8">
    <location>
        <begin position="96"/>
        <end position="116"/>
    </location>
</feature>
<evidence type="ECO:0000256" key="8">
    <source>
        <dbReference type="RuleBase" id="RU363041"/>
    </source>
</evidence>